<dbReference type="Pfam" id="PF18915">
    <property type="entry name" value="DUF5667"/>
    <property type="match status" value="1"/>
</dbReference>
<evidence type="ECO:0000256" key="1">
    <source>
        <dbReference type="SAM" id="MobiDB-lite"/>
    </source>
</evidence>
<dbReference type="RefSeq" id="WP_345170335.1">
    <property type="nucleotide sequence ID" value="NZ_BAABFQ010000001.1"/>
</dbReference>
<dbReference type="EMBL" id="JBHSMD010000005">
    <property type="protein sequence ID" value="MFC5494456.1"/>
    <property type="molecule type" value="Genomic_DNA"/>
</dbReference>
<feature type="domain" description="DUF5667" evidence="3">
    <location>
        <begin position="110"/>
        <end position="203"/>
    </location>
</feature>
<comment type="caution">
    <text evidence="4">The sequence shown here is derived from an EMBL/GenBank/DDBJ whole genome shotgun (WGS) entry which is preliminary data.</text>
</comment>
<name>A0ABW0N395_9ACTN</name>
<evidence type="ECO:0000259" key="3">
    <source>
        <dbReference type="Pfam" id="PF18915"/>
    </source>
</evidence>
<keyword evidence="2" id="KW-0812">Transmembrane</keyword>
<proteinExistence type="predicted"/>
<dbReference type="Proteomes" id="UP001595956">
    <property type="component" value="Unassembled WGS sequence"/>
</dbReference>
<reference evidence="5" key="1">
    <citation type="journal article" date="2019" name="Int. J. Syst. Evol. Microbiol.">
        <title>The Global Catalogue of Microorganisms (GCM) 10K type strain sequencing project: providing services to taxonomists for standard genome sequencing and annotation.</title>
        <authorList>
            <consortium name="The Broad Institute Genomics Platform"/>
            <consortium name="The Broad Institute Genome Sequencing Center for Infectious Disease"/>
            <person name="Wu L."/>
            <person name="Ma J."/>
        </authorList>
    </citation>
    <scope>NUCLEOTIDE SEQUENCE [LARGE SCALE GENOMIC DNA]</scope>
    <source>
        <strain evidence="5">KACC 13778</strain>
    </source>
</reference>
<dbReference type="InterPro" id="IPR043725">
    <property type="entry name" value="DUF5667"/>
</dbReference>
<evidence type="ECO:0000313" key="5">
    <source>
        <dbReference type="Proteomes" id="UP001595956"/>
    </source>
</evidence>
<accession>A0ABW0N395</accession>
<evidence type="ECO:0000313" key="4">
    <source>
        <dbReference type="EMBL" id="MFC5494456.1"/>
    </source>
</evidence>
<keyword evidence="5" id="KW-1185">Reference proteome</keyword>
<feature type="transmembrane region" description="Helical" evidence="2">
    <location>
        <begin position="87"/>
        <end position="106"/>
    </location>
</feature>
<keyword evidence="2" id="KW-0472">Membrane</keyword>
<sequence length="385" mass="39822">MTWGFSAQRRAERFDAMVEGDSTVDAHDADLLELVGAMRAMPPVTARPEFVADLRERLLAEADTALVPADVSKLKLPDRRPTRERRLAAVVGGIAIVGATTSIAVASQSALPGDSLYPVKRVIERVHTGISVGEASRGSTVLASASSRLDEVDALTRQGDPDAVDEARIERTLDTFSDQATEAADLLLADYANNGNAASIAQLRDFASSSLDQLAALEPLVPPAARDELIRAAGVLTNIDTEAAQQCPTCGGQPIESIPPVFVAAEPLPVPLPPSPTVDEQPQNGGKNRGNGKGEGTQLPQVDGEEIPPGSVNPGGTLLPGSENVDGSNPLQDLVNGLTGGGAGGGSTDSQAPRVPIVSDLLDGVGQILEGVIDPLTGQVAEPQD</sequence>
<evidence type="ECO:0000256" key="2">
    <source>
        <dbReference type="SAM" id="Phobius"/>
    </source>
</evidence>
<protein>
    <submittedName>
        <fullName evidence="4">DUF5667 domain-containing protein</fullName>
    </submittedName>
</protein>
<gene>
    <name evidence="4" type="ORF">ACFPKY_15175</name>
</gene>
<feature type="region of interest" description="Disordered" evidence="1">
    <location>
        <begin position="265"/>
        <end position="354"/>
    </location>
</feature>
<organism evidence="4 5">
    <name type="scientific">Nocardioides caricicola</name>
    <dbReference type="NCBI Taxonomy" id="634770"/>
    <lineage>
        <taxon>Bacteria</taxon>
        <taxon>Bacillati</taxon>
        <taxon>Actinomycetota</taxon>
        <taxon>Actinomycetes</taxon>
        <taxon>Propionibacteriales</taxon>
        <taxon>Nocardioidaceae</taxon>
        <taxon>Nocardioides</taxon>
    </lineage>
</organism>
<keyword evidence="2" id="KW-1133">Transmembrane helix</keyword>
<feature type="compositionally biased region" description="Gly residues" evidence="1">
    <location>
        <begin position="338"/>
        <end position="347"/>
    </location>
</feature>